<accession>A0A1Q2KYQ9</accession>
<organism evidence="1 2">
    <name type="scientific">Planococcus lenghuensis</name>
    <dbReference type="NCBI Taxonomy" id="2213202"/>
    <lineage>
        <taxon>Bacteria</taxon>
        <taxon>Bacillati</taxon>
        <taxon>Bacillota</taxon>
        <taxon>Bacilli</taxon>
        <taxon>Bacillales</taxon>
        <taxon>Caryophanaceae</taxon>
        <taxon>Planococcus</taxon>
    </lineage>
</organism>
<dbReference type="EMBL" id="CP019640">
    <property type="protein sequence ID" value="AQQ53341.1"/>
    <property type="molecule type" value="Genomic_DNA"/>
</dbReference>
<evidence type="ECO:0000313" key="2">
    <source>
        <dbReference type="Proteomes" id="UP000188184"/>
    </source>
</evidence>
<dbReference type="AlphaFoldDB" id="A0A1Q2KYQ9"/>
<dbReference type="Proteomes" id="UP000188184">
    <property type="component" value="Chromosome"/>
</dbReference>
<dbReference type="KEGG" id="pmar:B0X71_09785"/>
<dbReference type="RefSeq" id="WP_077589229.1">
    <property type="nucleotide sequence ID" value="NZ_CP019640.1"/>
</dbReference>
<evidence type="ECO:0000313" key="1">
    <source>
        <dbReference type="EMBL" id="AQQ53341.1"/>
    </source>
</evidence>
<name>A0A1Q2KYQ9_9BACL</name>
<proteinExistence type="predicted"/>
<protein>
    <submittedName>
        <fullName evidence="1">Uncharacterized protein</fullName>
    </submittedName>
</protein>
<keyword evidence="2" id="KW-1185">Reference proteome</keyword>
<sequence length="112" mass="12719">MIRIFSLIFGTLSIVVLGLMLTVPTADEFETWTADAQGITCDDPLEREAEFNCRHNDAILSEKSRHIRDSGLFMTAEKTYRDQDGNDITVRALGVFNTFVEMEDSQAWEIIN</sequence>
<reference evidence="1 2" key="1">
    <citation type="submission" date="2017-02" db="EMBL/GenBank/DDBJ databases">
        <title>The complete genomic sequence of a novel cold adapted crude oil-degrading bacterium Planococcus qaidamina Y42.</title>
        <authorList>
            <person name="Yang R."/>
        </authorList>
    </citation>
    <scope>NUCLEOTIDE SEQUENCE [LARGE SCALE GENOMIC DNA]</scope>
    <source>
        <strain evidence="1 2">Y42</strain>
    </source>
</reference>
<gene>
    <name evidence="1" type="ORF">B0X71_09785</name>
</gene>
<dbReference type="OrthoDB" id="2912607at2"/>